<organism evidence="2 3">
    <name type="scientific">Candidatus Zambryskibacteria bacterium RIFCSPHIGHO2_01_FULL_49_18</name>
    <dbReference type="NCBI Taxonomy" id="1802740"/>
    <lineage>
        <taxon>Bacteria</taxon>
        <taxon>Candidatus Zambryskiibacteriota</taxon>
    </lineage>
</organism>
<dbReference type="Gene3D" id="3.30.479.30">
    <property type="entry name" value="Band 7 domain"/>
    <property type="match status" value="1"/>
</dbReference>
<dbReference type="AlphaFoldDB" id="A0A1G2T257"/>
<evidence type="ECO:0000313" key="2">
    <source>
        <dbReference type="EMBL" id="OHA91212.1"/>
    </source>
</evidence>
<name>A0A1G2T257_9BACT</name>
<comment type="caution">
    <text evidence="2">The sequence shown here is derived from an EMBL/GenBank/DDBJ whole genome shotgun (WGS) entry which is preliminary data.</text>
</comment>
<evidence type="ECO:0008006" key="4">
    <source>
        <dbReference type="Google" id="ProtNLM"/>
    </source>
</evidence>
<dbReference type="Proteomes" id="UP000178612">
    <property type="component" value="Unassembled WGS sequence"/>
</dbReference>
<dbReference type="InterPro" id="IPR036013">
    <property type="entry name" value="Band_7/SPFH_dom_sf"/>
</dbReference>
<evidence type="ECO:0000313" key="3">
    <source>
        <dbReference type="Proteomes" id="UP000178612"/>
    </source>
</evidence>
<reference evidence="2 3" key="1">
    <citation type="journal article" date="2016" name="Nat. Commun.">
        <title>Thousands of microbial genomes shed light on interconnected biogeochemical processes in an aquifer system.</title>
        <authorList>
            <person name="Anantharaman K."/>
            <person name="Brown C.T."/>
            <person name="Hug L.A."/>
            <person name="Sharon I."/>
            <person name="Castelle C.J."/>
            <person name="Probst A.J."/>
            <person name="Thomas B.C."/>
            <person name="Singh A."/>
            <person name="Wilkins M.J."/>
            <person name="Karaoz U."/>
            <person name="Brodie E.L."/>
            <person name="Williams K.H."/>
            <person name="Hubbard S.S."/>
            <person name="Banfield J.F."/>
        </authorList>
    </citation>
    <scope>NUCLEOTIDE SEQUENCE [LARGE SCALE GENOMIC DNA]</scope>
</reference>
<dbReference type="SUPFAM" id="SSF117892">
    <property type="entry name" value="Band 7/SPFH domain"/>
    <property type="match status" value="1"/>
</dbReference>
<keyword evidence="1" id="KW-0812">Transmembrane</keyword>
<dbReference type="EMBL" id="MHVJ01000013">
    <property type="protein sequence ID" value="OHA91212.1"/>
    <property type="molecule type" value="Genomic_DNA"/>
</dbReference>
<protein>
    <recommendedName>
        <fullName evidence="4">Band 7 domain-containing protein</fullName>
    </recommendedName>
</protein>
<keyword evidence="1" id="KW-1133">Transmembrane helix</keyword>
<accession>A0A1G2T257</accession>
<feature type="transmembrane region" description="Helical" evidence="1">
    <location>
        <begin position="6"/>
        <end position="26"/>
    </location>
</feature>
<sequence>MQTTILVLSGVVVFLGLVILIVEILIPRGIVLLGNVDSWWSPFRTLPPPGEIYILVSGDPDGPFDSILESVIGWRYEENGDLFREDPADIGERSGYLPKLGVAWVGFNKYFLWREVRYDKWEKMPDPSTEWKLISKTRGVKSRPNQSPSIFFRYNMATSIEGAETIGNFPVDGVVVFTVQIERPRQAFFFAGGWEAQTNAAVQSVFREYVGTKTIDDLRQEQAAGADALVRRVKDLTTGNGALPGSGLRDLFGISIVDARFVKFDLIAGDQAMTNAVRAVEIAKQKAAARREEAEGNRDGDIAEAAGTREKVAAWGSNPVGAAVAMAEAIKIAKPAAIGGDILASINAERKQNP</sequence>
<keyword evidence="1" id="KW-0472">Membrane</keyword>
<proteinExistence type="predicted"/>
<evidence type="ECO:0000256" key="1">
    <source>
        <dbReference type="SAM" id="Phobius"/>
    </source>
</evidence>
<gene>
    <name evidence="2" type="ORF">A2758_01930</name>
</gene>